<keyword evidence="2" id="KW-1185">Reference proteome</keyword>
<dbReference type="SUPFAM" id="SSF52777">
    <property type="entry name" value="CoA-dependent acyltransferases"/>
    <property type="match status" value="1"/>
</dbReference>
<accession>A0AAQ3K9D2</accession>
<name>A0AAQ3K9D2_9LILI</name>
<protein>
    <submittedName>
        <fullName evidence="1">Uncharacterized protein</fullName>
    </submittedName>
</protein>
<evidence type="ECO:0000313" key="1">
    <source>
        <dbReference type="EMBL" id="WOL03500.1"/>
    </source>
</evidence>
<evidence type="ECO:0000313" key="2">
    <source>
        <dbReference type="Proteomes" id="UP001327560"/>
    </source>
</evidence>
<proteinExistence type="predicted"/>
<dbReference type="EMBL" id="CP136893">
    <property type="protein sequence ID" value="WOL03500.1"/>
    <property type="molecule type" value="Genomic_DNA"/>
</dbReference>
<dbReference type="PANTHER" id="PTHR34375:SF2">
    <property type="entry name" value="GATA ZINC FINGER PROTEIN"/>
    <property type="match status" value="1"/>
</dbReference>
<organism evidence="1 2">
    <name type="scientific">Canna indica</name>
    <name type="common">Indian-shot</name>
    <dbReference type="NCBI Taxonomy" id="4628"/>
    <lineage>
        <taxon>Eukaryota</taxon>
        <taxon>Viridiplantae</taxon>
        <taxon>Streptophyta</taxon>
        <taxon>Embryophyta</taxon>
        <taxon>Tracheophyta</taxon>
        <taxon>Spermatophyta</taxon>
        <taxon>Magnoliopsida</taxon>
        <taxon>Liliopsida</taxon>
        <taxon>Zingiberales</taxon>
        <taxon>Cannaceae</taxon>
        <taxon>Canna</taxon>
    </lineage>
</organism>
<gene>
    <name evidence="1" type="ORF">Cni_G12220</name>
</gene>
<sequence>MSELNSLLCRAIDNPQLTSSSSQRTSLISVFEEPVVRELSELQQNLGVDDYIGCASVHGAGPSLAVFDTIRDGKLDCAFVYPSPLHSRKQIQDLAEQMKRILTGGDIYAELE</sequence>
<dbReference type="AlphaFoldDB" id="A0AAQ3K9D2"/>
<dbReference type="PANTHER" id="PTHR34375">
    <property type="entry name" value="GATA ZINC FINGER PROTEIN-RELATED"/>
    <property type="match status" value="1"/>
</dbReference>
<dbReference type="Proteomes" id="UP001327560">
    <property type="component" value="Chromosome 4"/>
</dbReference>
<reference evidence="1 2" key="1">
    <citation type="submission" date="2023-10" db="EMBL/GenBank/DDBJ databases">
        <title>Chromosome-scale genome assembly provides insights into flower coloration mechanisms of Canna indica.</title>
        <authorList>
            <person name="Li C."/>
        </authorList>
    </citation>
    <scope>NUCLEOTIDE SEQUENCE [LARGE SCALE GENOMIC DNA]</scope>
    <source>
        <tissue evidence="1">Flower</tissue>
    </source>
</reference>